<dbReference type="Gene3D" id="3.30.70.330">
    <property type="match status" value="1"/>
</dbReference>
<accession>A0AAV3NS70</accession>
<proteinExistence type="predicted"/>
<dbReference type="InterPro" id="IPR012677">
    <property type="entry name" value="Nucleotide-bd_a/b_plait_sf"/>
</dbReference>
<dbReference type="EMBL" id="BAABME010000375">
    <property type="protein sequence ID" value="GAA0142229.1"/>
    <property type="molecule type" value="Genomic_DNA"/>
</dbReference>
<dbReference type="GO" id="GO:0003723">
    <property type="term" value="F:RNA binding"/>
    <property type="evidence" value="ECO:0007669"/>
    <property type="project" value="InterPro"/>
</dbReference>
<gene>
    <name evidence="3" type="ORF">LIER_03177</name>
</gene>
<protein>
    <recommendedName>
        <fullName evidence="2">RRM domain-containing protein</fullName>
    </recommendedName>
</protein>
<dbReference type="Proteomes" id="UP001454036">
    <property type="component" value="Unassembled WGS sequence"/>
</dbReference>
<evidence type="ECO:0000256" key="1">
    <source>
        <dbReference type="SAM" id="MobiDB-lite"/>
    </source>
</evidence>
<evidence type="ECO:0000313" key="4">
    <source>
        <dbReference type="Proteomes" id="UP001454036"/>
    </source>
</evidence>
<dbReference type="SUPFAM" id="SSF54928">
    <property type="entry name" value="RNA-binding domain, RBD"/>
    <property type="match status" value="1"/>
</dbReference>
<keyword evidence="4" id="KW-1185">Reference proteome</keyword>
<organism evidence="3 4">
    <name type="scientific">Lithospermum erythrorhizon</name>
    <name type="common">Purple gromwell</name>
    <name type="synonym">Lithospermum officinale var. erythrorhizon</name>
    <dbReference type="NCBI Taxonomy" id="34254"/>
    <lineage>
        <taxon>Eukaryota</taxon>
        <taxon>Viridiplantae</taxon>
        <taxon>Streptophyta</taxon>
        <taxon>Embryophyta</taxon>
        <taxon>Tracheophyta</taxon>
        <taxon>Spermatophyta</taxon>
        <taxon>Magnoliopsida</taxon>
        <taxon>eudicotyledons</taxon>
        <taxon>Gunneridae</taxon>
        <taxon>Pentapetalae</taxon>
        <taxon>asterids</taxon>
        <taxon>lamiids</taxon>
        <taxon>Boraginales</taxon>
        <taxon>Boraginaceae</taxon>
        <taxon>Boraginoideae</taxon>
        <taxon>Lithospermeae</taxon>
        <taxon>Lithospermum</taxon>
    </lineage>
</organism>
<feature type="compositionally biased region" description="Polar residues" evidence="1">
    <location>
        <begin position="14"/>
        <end position="25"/>
    </location>
</feature>
<reference evidence="3 4" key="1">
    <citation type="submission" date="2024-01" db="EMBL/GenBank/DDBJ databases">
        <title>The complete chloroplast genome sequence of Lithospermum erythrorhizon: insights into the phylogenetic relationship among Boraginaceae species and the maternal lineages of purple gromwells.</title>
        <authorList>
            <person name="Okada T."/>
            <person name="Watanabe K."/>
        </authorList>
    </citation>
    <scope>NUCLEOTIDE SEQUENCE [LARGE SCALE GENOMIC DNA]</scope>
</reference>
<dbReference type="AlphaFoldDB" id="A0AAV3NS70"/>
<feature type="domain" description="RRM" evidence="2">
    <location>
        <begin position="45"/>
        <end position="87"/>
    </location>
</feature>
<comment type="caution">
    <text evidence="3">The sequence shown here is derived from an EMBL/GenBank/DDBJ whole genome shotgun (WGS) entry which is preliminary data.</text>
</comment>
<dbReference type="PANTHER" id="PTHR45098:SF1">
    <property type="entry name" value="DNAJ DOMAIN CONTAINING PROTEIN, EXPRESSED"/>
    <property type="match status" value="1"/>
</dbReference>
<dbReference type="PANTHER" id="PTHR45098">
    <property type="entry name" value="DNAJ DOMAIN CONTAINING PROTEIN, EXPRESSED"/>
    <property type="match status" value="1"/>
</dbReference>
<dbReference type="InterPro" id="IPR000504">
    <property type="entry name" value="RRM_dom"/>
</dbReference>
<feature type="region of interest" description="Disordered" evidence="1">
    <location>
        <begin position="1"/>
        <end position="25"/>
    </location>
</feature>
<evidence type="ECO:0000313" key="3">
    <source>
        <dbReference type="EMBL" id="GAA0142229.1"/>
    </source>
</evidence>
<sequence>MYANKGTSHVGDTMQGTKESTTTGRQCGLDKEKMLKVTWKKNGGDYTGEQLRDLFKKFGVVVNVHIEISEKKKKKGLALVEMASKEAIVGITTQGGVLRDLPNLLFVMPLQSTARHKNNIIKQDEESIGVSETVELVCEDPKMHNSLLDLKESMGFLKFLVILNCNSETDKLHYSIGINLIVHSEMH</sequence>
<dbReference type="Pfam" id="PF00076">
    <property type="entry name" value="RRM_1"/>
    <property type="match status" value="1"/>
</dbReference>
<dbReference type="InterPro" id="IPR035979">
    <property type="entry name" value="RBD_domain_sf"/>
</dbReference>
<evidence type="ECO:0000259" key="2">
    <source>
        <dbReference type="Pfam" id="PF00076"/>
    </source>
</evidence>
<name>A0AAV3NS70_LITER</name>